<dbReference type="STRING" id="151549.A0A4C1SXV3"/>
<keyword evidence="4" id="KW-1185">Reference proteome</keyword>
<dbReference type="Proteomes" id="UP000299102">
    <property type="component" value="Unassembled WGS sequence"/>
</dbReference>
<feature type="signal peptide" evidence="2">
    <location>
        <begin position="1"/>
        <end position="19"/>
    </location>
</feature>
<dbReference type="OrthoDB" id="10063916at2759"/>
<feature type="chain" id="PRO_5020024512" evidence="2">
    <location>
        <begin position="20"/>
        <end position="99"/>
    </location>
</feature>
<evidence type="ECO:0000256" key="2">
    <source>
        <dbReference type="SAM" id="SignalP"/>
    </source>
</evidence>
<protein>
    <submittedName>
        <fullName evidence="3">Transcription factor castor</fullName>
    </submittedName>
</protein>
<sequence>MLWLLTMINQMLPMTLKNAILTPPSSEQLSSNQGQTFDTTSISGQNNSATTGVDSFLTEENLKHLRKNSSYLECENPLCRQENLREHFHCYEDPCEGKF</sequence>
<evidence type="ECO:0000313" key="4">
    <source>
        <dbReference type="Proteomes" id="UP000299102"/>
    </source>
</evidence>
<feature type="region of interest" description="Disordered" evidence="1">
    <location>
        <begin position="23"/>
        <end position="50"/>
    </location>
</feature>
<gene>
    <name evidence="3" type="primary">cas</name>
    <name evidence="3" type="ORF">EVAR_68188_1</name>
</gene>
<keyword evidence="2" id="KW-0732">Signal</keyword>
<accession>A0A4C1SXV3</accession>
<name>A0A4C1SXV3_EUMVA</name>
<dbReference type="EMBL" id="BGZK01003953">
    <property type="protein sequence ID" value="GBP05841.1"/>
    <property type="molecule type" value="Genomic_DNA"/>
</dbReference>
<evidence type="ECO:0000256" key="1">
    <source>
        <dbReference type="SAM" id="MobiDB-lite"/>
    </source>
</evidence>
<reference evidence="3 4" key="1">
    <citation type="journal article" date="2019" name="Commun. Biol.">
        <title>The bagworm genome reveals a unique fibroin gene that provides high tensile strength.</title>
        <authorList>
            <person name="Kono N."/>
            <person name="Nakamura H."/>
            <person name="Ohtoshi R."/>
            <person name="Tomita M."/>
            <person name="Numata K."/>
            <person name="Arakawa K."/>
        </authorList>
    </citation>
    <scope>NUCLEOTIDE SEQUENCE [LARGE SCALE GENOMIC DNA]</scope>
</reference>
<evidence type="ECO:0000313" key="3">
    <source>
        <dbReference type="EMBL" id="GBP05841.1"/>
    </source>
</evidence>
<comment type="caution">
    <text evidence="3">The sequence shown here is derived from an EMBL/GenBank/DDBJ whole genome shotgun (WGS) entry which is preliminary data.</text>
</comment>
<proteinExistence type="predicted"/>
<organism evidence="3 4">
    <name type="scientific">Eumeta variegata</name>
    <name type="common">Bagworm moth</name>
    <name type="synonym">Eumeta japonica</name>
    <dbReference type="NCBI Taxonomy" id="151549"/>
    <lineage>
        <taxon>Eukaryota</taxon>
        <taxon>Metazoa</taxon>
        <taxon>Ecdysozoa</taxon>
        <taxon>Arthropoda</taxon>
        <taxon>Hexapoda</taxon>
        <taxon>Insecta</taxon>
        <taxon>Pterygota</taxon>
        <taxon>Neoptera</taxon>
        <taxon>Endopterygota</taxon>
        <taxon>Lepidoptera</taxon>
        <taxon>Glossata</taxon>
        <taxon>Ditrysia</taxon>
        <taxon>Tineoidea</taxon>
        <taxon>Psychidae</taxon>
        <taxon>Oiketicinae</taxon>
        <taxon>Eumeta</taxon>
    </lineage>
</organism>
<dbReference type="AlphaFoldDB" id="A0A4C1SXV3"/>